<evidence type="ECO:0000259" key="1">
    <source>
        <dbReference type="Pfam" id="PF13643"/>
    </source>
</evidence>
<organism evidence="2 3">
    <name type="scientific">Rhizobium lusitanum</name>
    <dbReference type="NCBI Taxonomy" id="293958"/>
    <lineage>
        <taxon>Bacteria</taxon>
        <taxon>Pseudomonadati</taxon>
        <taxon>Pseudomonadota</taxon>
        <taxon>Alphaproteobacteria</taxon>
        <taxon>Hyphomicrobiales</taxon>
        <taxon>Rhizobiaceae</taxon>
        <taxon>Rhizobium/Agrobacterium group</taxon>
        <taxon>Rhizobium</taxon>
    </lineage>
</organism>
<dbReference type="Pfam" id="PF13643">
    <property type="entry name" value="DUF4145"/>
    <property type="match status" value="1"/>
</dbReference>
<accession>A0A6L9U6E3</accession>
<dbReference type="EMBL" id="WUEY01000006">
    <property type="protein sequence ID" value="NEI70979.1"/>
    <property type="molecule type" value="Genomic_DNA"/>
</dbReference>
<name>A0A6L9U6E3_9HYPH</name>
<proteinExistence type="predicted"/>
<dbReference type="Proteomes" id="UP000483035">
    <property type="component" value="Unassembled WGS sequence"/>
</dbReference>
<dbReference type="AlphaFoldDB" id="A0A6L9U6E3"/>
<sequence length="249" mass="28524">MRPDQWQRAFLSLPKWTCPKCESGSLVPIPGFLKDHETQYSIANHTHQDFEPDWITSRFVGMLKCDIPHCGEIVTVAGDRPVVLYEDYEEETQNWESNFQPCFIRPAPHIIKVSKNLSDNCASHLKKAFELYWVDKAATANRLRIFVEQLMDQFHVPTEGKGNKKKKHKLDLSERIEEFDQIKPGHKDALHALRIVGNFGSHEGEGETQTLLDCFEILEDALAELVDEKKAKLKVKIQSLIKSKGKPDS</sequence>
<comment type="caution">
    <text evidence="2">The sequence shown here is derived from an EMBL/GenBank/DDBJ whole genome shotgun (WGS) entry which is preliminary data.</text>
</comment>
<dbReference type="InterPro" id="IPR025285">
    <property type="entry name" value="DUF4145"/>
</dbReference>
<feature type="domain" description="DUF4145" evidence="1">
    <location>
        <begin position="127"/>
        <end position="218"/>
    </location>
</feature>
<gene>
    <name evidence="2" type="ORF">GR212_15470</name>
</gene>
<reference evidence="2 3" key="1">
    <citation type="submission" date="2019-12" db="EMBL/GenBank/DDBJ databases">
        <title>Rhizobium genotypes associated with high levels of biological nitrogen fixation by grain legumes in a temperate-maritime cropping system.</title>
        <authorList>
            <person name="Maluk M."/>
            <person name="Francesc Ferrando Molina F."/>
            <person name="Lopez Del Egido L."/>
            <person name="Lafos M."/>
            <person name="Langarica-Fuentes A."/>
            <person name="Gebre Yohannes G."/>
            <person name="Young M.W."/>
            <person name="Martin P."/>
            <person name="Gantlett R."/>
            <person name="Kenicer G."/>
            <person name="Hawes C."/>
            <person name="Begg G.S."/>
            <person name="Quilliam R.S."/>
            <person name="Squire G.R."/>
            <person name="Poole P.S."/>
            <person name="Young P.W."/>
            <person name="Iannetta P.M."/>
            <person name="James E.K."/>
        </authorList>
    </citation>
    <scope>NUCLEOTIDE SEQUENCE [LARGE SCALE GENOMIC DNA]</scope>
    <source>
        <strain evidence="2 3">JHI1118</strain>
    </source>
</reference>
<evidence type="ECO:0000313" key="3">
    <source>
        <dbReference type="Proteomes" id="UP000483035"/>
    </source>
</evidence>
<dbReference type="RefSeq" id="WP_163987465.1">
    <property type="nucleotide sequence ID" value="NZ_WUEY01000006.1"/>
</dbReference>
<evidence type="ECO:0000313" key="2">
    <source>
        <dbReference type="EMBL" id="NEI70979.1"/>
    </source>
</evidence>
<protein>
    <submittedName>
        <fullName evidence="2">DUF4145 domain-containing protein</fullName>
    </submittedName>
</protein>